<accession>A0A8H7EQT3</accession>
<dbReference type="PANTHER" id="PTHR43791:SF81">
    <property type="entry name" value="TRANSPORTER, PUTATIVE (AFU_ORTHOLOGUE AFUA_7G01190)-RELATED"/>
    <property type="match status" value="1"/>
</dbReference>
<dbReference type="InterPro" id="IPR036259">
    <property type="entry name" value="MFS_trans_sf"/>
</dbReference>
<evidence type="ECO:0000256" key="1">
    <source>
        <dbReference type="ARBA" id="ARBA00004141"/>
    </source>
</evidence>
<dbReference type="InterPro" id="IPR020846">
    <property type="entry name" value="MFS_dom"/>
</dbReference>
<dbReference type="OrthoDB" id="6730379at2759"/>
<keyword evidence="2" id="KW-0813">Transport</keyword>
<name>A0A8H7EQT3_9FUNG</name>
<proteinExistence type="predicted"/>
<dbReference type="PANTHER" id="PTHR43791">
    <property type="entry name" value="PERMEASE-RELATED"/>
    <property type="match status" value="1"/>
</dbReference>
<evidence type="ECO:0000256" key="3">
    <source>
        <dbReference type="ARBA" id="ARBA00022692"/>
    </source>
</evidence>
<feature type="transmembrane region" description="Helical" evidence="6">
    <location>
        <begin position="129"/>
        <end position="146"/>
    </location>
</feature>
<dbReference type="InterPro" id="IPR011701">
    <property type="entry name" value="MFS"/>
</dbReference>
<dbReference type="GO" id="GO:0016020">
    <property type="term" value="C:membrane"/>
    <property type="evidence" value="ECO:0007669"/>
    <property type="project" value="UniProtKB-SubCell"/>
</dbReference>
<keyword evidence="5 6" id="KW-0472">Membrane</keyword>
<keyword evidence="4 6" id="KW-1133">Transmembrane helix</keyword>
<feature type="transmembrane region" description="Helical" evidence="6">
    <location>
        <begin position="55"/>
        <end position="71"/>
    </location>
</feature>
<evidence type="ECO:0000256" key="5">
    <source>
        <dbReference type="ARBA" id="ARBA00023136"/>
    </source>
</evidence>
<evidence type="ECO:0000256" key="2">
    <source>
        <dbReference type="ARBA" id="ARBA00022448"/>
    </source>
</evidence>
<evidence type="ECO:0000256" key="4">
    <source>
        <dbReference type="ARBA" id="ARBA00022989"/>
    </source>
</evidence>
<protein>
    <recommendedName>
        <fullName evidence="7">Major facilitator superfamily (MFS) profile domain-containing protein</fullName>
    </recommendedName>
</protein>
<feature type="transmembrane region" description="Helical" evidence="6">
    <location>
        <begin position="378"/>
        <end position="397"/>
    </location>
</feature>
<feature type="transmembrane region" description="Helical" evidence="6">
    <location>
        <begin position="442"/>
        <end position="463"/>
    </location>
</feature>
<organism evidence="8 9">
    <name type="scientific">Apophysomyces ossiformis</name>
    <dbReference type="NCBI Taxonomy" id="679940"/>
    <lineage>
        <taxon>Eukaryota</taxon>
        <taxon>Fungi</taxon>
        <taxon>Fungi incertae sedis</taxon>
        <taxon>Mucoromycota</taxon>
        <taxon>Mucoromycotina</taxon>
        <taxon>Mucoromycetes</taxon>
        <taxon>Mucorales</taxon>
        <taxon>Mucorineae</taxon>
        <taxon>Mucoraceae</taxon>
        <taxon>Apophysomyces</taxon>
    </lineage>
</organism>
<reference evidence="8" key="1">
    <citation type="submission" date="2020-01" db="EMBL/GenBank/DDBJ databases">
        <title>Genome Sequencing of Three Apophysomyces-Like Fungal Strains Confirms a Novel Fungal Genus in the Mucoromycota with divergent Burkholderia-like Endosymbiotic Bacteria.</title>
        <authorList>
            <person name="Stajich J.E."/>
            <person name="Macias A.M."/>
            <person name="Carter-House D."/>
            <person name="Lovett B."/>
            <person name="Kasson L.R."/>
            <person name="Berry K."/>
            <person name="Grigoriev I."/>
            <person name="Chang Y."/>
            <person name="Spatafora J."/>
            <person name="Kasson M.T."/>
        </authorList>
    </citation>
    <scope>NUCLEOTIDE SEQUENCE</scope>
    <source>
        <strain evidence="8">NRRL A-21654</strain>
    </source>
</reference>
<feature type="transmembrane region" description="Helical" evidence="6">
    <location>
        <begin position="97"/>
        <end position="117"/>
    </location>
</feature>
<gene>
    <name evidence="8" type="ORF">EC973_003085</name>
</gene>
<comment type="subcellular location">
    <subcellularLocation>
        <location evidence="1">Membrane</location>
        <topology evidence="1">Multi-pass membrane protein</topology>
    </subcellularLocation>
</comment>
<feature type="transmembrane region" description="Helical" evidence="6">
    <location>
        <begin position="217"/>
        <end position="240"/>
    </location>
</feature>
<dbReference type="PROSITE" id="PS50850">
    <property type="entry name" value="MFS"/>
    <property type="match status" value="1"/>
</dbReference>
<dbReference type="Proteomes" id="UP000605846">
    <property type="component" value="Unassembled WGS sequence"/>
</dbReference>
<feature type="transmembrane region" description="Helical" evidence="6">
    <location>
        <begin position="287"/>
        <end position="317"/>
    </location>
</feature>
<dbReference type="Pfam" id="PF07690">
    <property type="entry name" value="MFS_1"/>
    <property type="match status" value="1"/>
</dbReference>
<evidence type="ECO:0000313" key="8">
    <source>
        <dbReference type="EMBL" id="KAF7722522.1"/>
    </source>
</evidence>
<keyword evidence="3 6" id="KW-0812">Transmembrane</keyword>
<keyword evidence="9" id="KW-1185">Reference proteome</keyword>
<evidence type="ECO:0000259" key="7">
    <source>
        <dbReference type="PROSITE" id="PS50850"/>
    </source>
</evidence>
<feature type="domain" description="Major facilitator superfamily (MFS) profile" evidence="7">
    <location>
        <begin position="58"/>
        <end position="467"/>
    </location>
</feature>
<dbReference type="AlphaFoldDB" id="A0A8H7EQT3"/>
<feature type="transmembrane region" description="Helical" evidence="6">
    <location>
        <begin position="152"/>
        <end position="173"/>
    </location>
</feature>
<dbReference type="EMBL" id="JABAYA010000191">
    <property type="protein sequence ID" value="KAF7722522.1"/>
    <property type="molecule type" value="Genomic_DNA"/>
</dbReference>
<feature type="transmembrane region" description="Helical" evidence="6">
    <location>
        <begin position="323"/>
        <end position="343"/>
    </location>
</feature>
<feature type="transmembrane region" description="Helical" evidence="6">
    <location>
        <begin position="185"/>
        <end position="205"/>
    </location>
</feature>
<dbReference type="SUPFAM" id="SSF103473">
    <property type="entry name" value="MFS general substrate transporter"/>
    <property type="match status" value="1"/>
</dbReference>
<dbReference type="GO" id="GO:0022857">
    <property type="term" value="F:transmembrane transporter activity"/>
    <property type="evidence" value="ECO:0007669"/>
    <property type="project" value="InterPro"/>
</dbReference>
<feature type="transmembrane region" description="Helical" evidence="6">
    <location>
        <begin position="350"/>
        <end position="372"/>
    </location>
</feature>
<sequence length="496" mass="55496">MAEKEEYILEYEKKEVITSTTVINETTTTTQYDVTGKAEYTVTAAERSLIRKMDFLYVMPFVAILNFLQYFDKSSLNYSAVLGIVQDTHLADGQLSWLGSIFYLGYLVFQIPNAILIQRIPLGKYMGSLIALWGMVLVCTAEGKNFQQLAALRFLLGFFEAGMYPCCIMLISAMYRRSEQAARIGMIYICNGVAMAVGGFVSYGIGHMHGVGGKSAWQWIMIILGAITIFFGVICFFLLIDKPKSRFLRLTPEQTEAVDQRLRDNNVVRTNEIKISHMIEALKEPRFYCFIFASCLLNIQNGALGIFSTIITAGFGFSSLDAILLSVPSGVVDCIIIIVAVWYNRRYGRTLYVASILLTISTLGLILLVTIPKPQVKLLGLYLCWAFPAAYTLLLASVANNVSGYTKKIFYSCVMIVMYTIGNFAGPLMMVSWQKPLYLGGMIGYMAANTVSSILMLFAHYLMAKSNRERLANPQPPVDPDADLTDRENPNFIYRL</sequence>
<comment type="caution">
    <text evidence="8">The sequence shown here is derived from an EMBL/GenBank/DDBJ whole genome shotgun (WGS) entry which is preliminary data.</text>
</comment>
<feature type="transmembrane region" description="Helical" evidence="6">
    <location>
        <begin position="409"/>
        <end position="430"/>
    </location>
</feature>
<evidence type="ECO:0000256" key="6">
    <source>
        <dbReference type="SAM" id="Phobius"/>
    </source>
</evidence>
<dbReference type="Gene3D" id="1.20.1250.20">
    <property type="entry name" value="MFS general substrate transporter like domains"/>
    <property type="match status" value="2"/>
</dbReference>
<evidence type="ECO:0000313" key="9">
    <source>
        <dbReference type="Proteomes" id="UP000605846"/>
    </source>
</evidence>